<sequence>MIVSTDIEVWLLFAPFWILGMAALIGGLWHMVYAWLVTHRAQAAGHVRKPAAFSSGLRWHELTDQGRRHLKRGFLWLGAFFALTLLGIGVGAAVGLLLGR</sequence>
<dbReference type="EMBL" id="BKAJ01000153">
    <property type="protein sequence ID" value="GEP60200.1"/>
    <property type="molecule type" value="Genomic_DNA"/>
</dbReference>
<dbReference type="Proteomes" id="UP000321058">
    <property type="component" value="Unassembled WGS sequence"/>
</dbReference>
<dbReference type="AlphaFoldDB" id="A0A512NMN4"/>
<keyword evidence="1" id="KW-0472">Membrane</keyword>
<keyword evidence="1" id="KW-0812">Transmembrane</keyword>
<evidence type="ECO:0000313" key="2">
    <source>
        <dbReference type="EMBL" id="GEP60200.1"/>
    </source>
</evidence>
<reference evidence="2 3" key="1">
    <citation type="submission" date="2019-07" db="EMBL/GenBank/DDBJ databases">
        <title>Whole genome shotgun sequence of Reyranella soli NBRC 108950.</title>
        <authorList>
            <person name="Hosoyama A."/>
            <person name="Uohara A."/>
            <person name="Ohji S."/>
            <person name="Ichikawa N."/>
        </authorList>
    </citation>
    <scope>NUCLEOTIDE SEQUENCE [LARGE SCALE GENOMIC DNA]</scope>
    <source>
        <strain evidence="2 3">NBRC 108950</strain>
    </source>
</reference>
<name>A0A512NMN4_9HYPH</name>
<keyword evidence="1" id="KW-1133">Transmembrane helix</keyword>
<comment type="caution">
    <text evidence="2">The sequence shown here is derived from an EMBL/GenBank/DDBJ whole genome shotgun (WGS) entry which is preliminary data.</text>
</comment>
<feature type="transmembrane region" description="Helical" evidence="1">
    <location>
        <begin position="74"/>
        <end position="98"/>
    </location>
</feature>
<gene>
    <name evidence="2" type="ORF">RSO01_73660</name>
</gene>
<evidence type="ECO:0000256" key="1">
    <source>
        <dbReference type="SAM" id="Phobius"/>
    </source>
</evidence>
<proteinExistence type="predicted"/>
<accession>A0A512NMN4</accession>
<protein>
    <submittedName>
        <fullName evidence="2">Uncharacterized protein</fullName>
    </submittedName>
</protein>
<organism evidence="2 3">
    <name type="scientific">Reyranella soli</name>
    <dbReference type="NCBI Taxonomy" id="1230389"/>
    <lineage>
        <taxon>Bacteria</taxon>
        <taxon>Pseudomonadati</taxon>
        <taxon>Pseudomonadota</taxon>
        <taxon>Alphaproteobacteria</taxon>
        <taxon>Hyphomicrobiales</taxon>
        <taxon>Reyranellaceae</taxon>
        <taxon>Reyranella</taxon>
    </lineage>
</organism>
<feature type="transmembrane region" description="Helical" evidence="1">
    <location>
        <begin position="12"/>
        <end position="36"/>
    </location>
</feature>
<evidence type="ECO:0000313" key="3">
    <source>
        <dbReference type="Proteomes" id="UP000321058"/>
    </source>
</evidence>
<keyword evidence="3" id="KW-1185">Reference proteome</keyword>